<name>A0A6A1VT82_9ROSI</name>
<sequence length="433" mass="48929">MGDETEVLVSRNTKFSRCVSHAQDELHSFRSYLRWMCVDQSNVWTACLSWTMFVLFGIVVPAVSHFLLACSTCDSNHSRPFDSVVQLSLSSVATLSFLCLSRFVRKYGLRRFLFFDKLVDESETVRNGYTGQLDRSLMLVSFFVVPCFVAESAYKIWWYASGGSQIPFLGNVYLSDTVACIMELWSWLYRTTIIFLVCVLFRLICSLQILRLQDFASVFQVDSDVASVLSEHFRIRKHLRIISHRYRSFILWVLILVTTSQFVSLLITTESSSDVNIYVSGELALCSITLLTGLLILLRSATKITHKAQSVTCLAAKWHVCATLESFEVVDGETPRAHVDNGRVFPVGEMEESDGEEAGDEEDDLDSSTLIPAAYAYSTISFQKRQALVTYFENNKAGITVYGFTLDRTTLHTIFCIELSLVLWLLGKTIGIS</sequence>
<feature type="transmembrane region" description="Helical" evidence="1">
    <location>
        <begin position="136"/>
        <end position="160"/>
    </location>
</feature>
<reference evidence="2 3" key="1">
    <citation type="journal article" date="2019" name="Plant Biotechnol. J.">
        <title>The red bayberry genome and genetic basis of sex determination.</title>
        <authorList>
            <person name="Jia H.M."/>
            <person name="Jia H.J."/>
            <person name="Cai Q.L."/>
            <person name="Wang Y."/>
            <person name="Zhao H.B."/>
            <person name="Yang W.F."/>
            <person name="Wang G.Y."/>
            <person name="Li Y.H."/>
            <person name="Zhan D.L."/>
            <person name="Shen Y.T."/>
            <person name="Niu Q.F."/>
            <person name="Chang L."/>
            <person name="Qiu J."/>
            <person name="Zhao L."/>
            <person name="Xie H.B."/>
            <person name="Fu W.Y."/>
            <person name="Jin J."/>
            <person name="Li X.W."/>
            <person name="Jiao Y."/>
            <person name="Zhou C.C."/>
            <person name="Tu T."/>
            <person name="Chai C.Y."/>
            <person name="Gao J.L."/>
            <person name="Fan L.J."/>
            <person name="van de Weg E."/>
            <person name="Wang J.Y."/>
            <person name="Gao Z.S."/>
        </authorList>
    </citation>
    <scope>NUCLEOTIDE SEQUENCE [LARGE SCALE GENOMIC DNA]</scope>
    <source>
        <tissue evidence="2">Leaves</tissue>
    </source>
</reference>
<evidence type="ECO:0000256" key="1">
    <source>
        <dbReference type="SAM" id="Phobius"/>
    </source>
</evidence>
<evidence type="ECO:0008006" key="4">
    <source>
        <dbReference type="Google" id="ProtNLM"/>
    </source>
</evidence>
<organism evidence="2 3">
    <name type="scientific">Morella rubra</name>
    <name type="common">Chinese bayberry</name>
    <dbReference type="NCBI Taxonomy" id="262757"/>
    <lineage>
        <taxon>Eukaryota</taxon>
        <taxon>Viridiplantae</taxon>
        <taxon>Streptophyta</taxon>
        <taxon>Embryophyta</taxon>
        <taxon>Tracheophyta</taxon>
        <taxon>Spermatophyta</taxon>
        <taxon>Magnoliopsida</taxon>
        <taxon>eudicotyledons</taxon>
        <taxon>Gunneridae</taxon>
        <taxon>Pentapetalae</taxon>
        <taxon>rosids</taxon>
        <taxon>fabids</taxon>
        <taxon>Fagales</taxon>
        <taxon>Myricaceae</taxon>
        <taxon>Morella</taxon>
    </lineage>
</organism>
<proteinExistence type="predicted"/>
<keyword evidence="1" id="KW-0812">Transmembrane</keyword>
<evidence type="ECO:0000313" key="2">
    <source>
        <dbReference type="EMBL" id="KAB1215147.1"/>
    </source>
</evidence>
<evidence type="ECO:0000313" key="3">
    <source>
        <dbReference type="Proteomes" id="UP000516437"/>
    </source>
</evidence>
<dbReference type="AlphaFoldDB" id="A0A6A1VT82"/>
<dbReference type="PANTHER" id="PTHR31963:SF16">
    <property type="entry name" value="OS06G0635200 PROTEIN"/>
    <property type="match status" value="1"/>
</dbReference>
<keyword evidence="1" id="KW-0472">Membrane</keyword>
<keyword evidence="1" id="KW-1133">Transmembrane helix</keyword>
<dbReference type="InterPro" id="IPR021924">
    <property type="entry name" value="DUF3537"/>
</dbReference>
<gene>
    <name evidence="2" type="ORF">CJ030_MR4G001409</name>
</gene>
<dbReference type="Pfam" id="PF12056">
    <property type="entry name" value="DUF3537"/>
    <property type="match status" value="1"/>
</dbReference>
<comment type="caution">
    <text evidence="2">The sequence shown here is derived from an EMBL/GenBank/DDBJ whole genome shotgun (WGS) entry which is preliminary data.</text>
</comment>
<keyword evidence="3" id="KW-1185">Reference proteome</keyword>
<dbReference type="EMBL" id="RXIC02000022">
    <property type="protein sequence ID" value="KAB1215147.1"/>
    <property type="molecule type" value="Genomic_DNA"/>
</dbReference>
<feature type="transmembrane region" description="Helical" evidence="1">
    <location>
        <begin position="187"/>
        <end position="205"/>
    </location>
</feature>
<feature type="transmembrane region" description="Helical" evidence="1">
    <location>
        <begin position="275"/>
        <end position="298"/>
    </location>
</feature>
<feature type="transmembrane region" description="Helical" evidence="1">
    <location>
        <begin position="43"/>
        <end position="64"/>
    </location>
</feature>
<feature type="transmembrane region" description="Helical" evidence="1">
    <location>
        <begin position="84"/>
        <end position="104"/>
    </location>
</feature>
<dbReference type="Proteomes" id="UP000516437">
    <property type="component" value="Chromosome 4"/>
</dbReference>
<dbReference type="PANTHER" id="PTHR31963">
    <property type="entry name" value="RAS GUANINE NUCLEOTIDE EXCHANGE FACTOR K"/>
    <property type="match status" value="1"/>
</dbReference>
<feature type="transmembrane region" description="Helical" evidence="1">
    <location>
        <begin position="249"/>
        <end position="269"/>
    </location>
</feature>
<protein>
    <recommendedName>
        <fullName evidence="4">Extracellular ligand-gated ion channel</fullName>
    </recommendedName>
</protein>
<dbReference type="OrthoDB" id="1916325at2759"/>
<accession>A0A6A1VT82</accession>